<dbReference type="InterPro" id="IPR050186">
    <property type="entry name" value="TPT_transporter"/>
</dbReference>
<sequence>MEPDGFIELRGSISGSEQFVNFLSKSGDSMDETNHRSRSYAGLENRYSHQLDLEEVSLSSGGSPGASPGANSSSEGSSGLARSKSKKEGTLRTKRGGKALKIMVTSPKEEEQRRKALYLESIAGNTPLYPLDLQELSADSGQEEEESDRSSVFSPEVAANGFGSPIELPSRDNFEDLLNRRAEAERRMQVMTAADDLIKDHRENGSLEDIPLRSKVDPLTDSQAHKYYDDEISPVEENVSPASRSLTSFILKTLILILVWYIFSTFLTLYNKLLLGIDKGHFPAPLLMNTIHFLMQAVISTVIIRFIKPSLLPTFNMSWKDYFLRVVPTAVATALDINLTNMSLVFISVTFETMCKSGAPVFLLLFAFAFKLEVPSYKLLGVMLIIASGVMLTVVKETQLNVVGFIFVMAASIMTGFRWTVTQLLLQVMTEFGIHVLHLASLDYLLRFVLSALFMETSLGLTDVCYWTFDCAVGLNNPFAVMSYLTPVMTALSLILSLILEPWSKFGESHYFDTPRHVMSSCALMLLGGALAFCMVSAEYLLISETSAVAFTVAGVFKEVVMVLVAVIFLHEEFTVLKGVGLTIIIVGVSLFNWLRYQKLAQGDSGEHGSSNRVGNHKYVALTESNAVFELGDDLEDDIL</sequence>
<feature type="domain" description="Sugar phosphate transporter" evidence="7">
    <location>
        <begin position="483"/>
        <end position="593"/>
    </location>
</feature>
<feature type="transmembrane region" description="Helical" evidence="6">
    <location>
        <begin position="402"/>
        <end position="421"/>
    </location>
</feature>
<evidence type="ECO:0000256" key="2">
    <source>
        <dbReference type="ARBA" id="ARBA00022692"/>
    </source>
</evidence>
<dbReference type="Proteomes" id="UP000077202">
    <property type="component" value="Unassembled WGS sequence"/>
</dbReference>
<feature type="transmembrane region" description="Helical" evidence="6">
    <location>
        <begin position="249"/>
        <end position="270"/>
    </location>
</feature>
<feature type="region of interest" description="Disordered" evidence="5">
    <location>
        <begin position="25"/>
        <end position="111"/>
    </location>
</feature>
<organism evidence="8 9">
    <name type="scientific">Marchantia polymorpha subsp. ruderalis</name>
    <dbReference type="NCBI Taxonomy" id="1480154"/>
    <lineage>
        <taxon>Eukaryota</taxon>
        <taxon>Viridiplantae</taxon>
        <taxon>Streptophyta</taxon>
        <taxon>Embryophyta</taxon>
        <taxon>Marchantiophyta</taxon>
        <taxon>Marchantiopsida</taxon>
        <taxon>Marchantiidae</taxon>
        <taxon>Marchantiales</taxon>
        <taxon>Marchantiaceae</taxon>
        <taxon>Marchantia</taxon>
    </lineage>
</organism>
<dbReference type="PANTHER" id="PTHR11132">
    <property type="entry name" value="SOLUTE CARRIER FAMILY 35"/>
    <property type="match status" value="1"/>
</dbReference>
<accession>A0A176VER3</accession>
<feature type="transmembrane region" description="Helical" evidence="6">
    <location>
        <begin position="549"/>
        <end position="570"/>
    </location>
</feature>
<keyword evidence="4 6" id="KW-0472">Membrane</keyword>
<keyword evidence="9" id="KW-1185">Reference proteome</keyword>
<evidence type="ECO:0000256" key="1">
    <source>
        <dbReference type="ARBA" id="ARBA00004141"/>
    </source>
</evidence>
<feature type="compositionally biased region" description="Low complexity" evidence="5">
    <location>
        <begin position="57"/>
        <end position="82"/>
    </location>
</feature>
<reference evidence="8" key="1">
    <citation type="submission" date="2016-03" db="EMBL/GenBank/DDBJ databases">
        <title>Mechanisms controlling the formation of the plant cell surface in tip-growing cells are functionally conserved among land plants.</title>
        <authorList>
            <person name="Honkanen S."/>
            <person name="Jones V.A."/>
            <person name="Morieri G."/>
            <person name="Champion C."/>
            <person name="Hetherington A.J."/>
            <person name="Kelly S."/>
            <person name="Saint-Marcoux D."/>
            <person name="Proust H."/>
            <person name="Prescott H."/>
            <person name="Dolan L."/>
        </authorList>
    </citation>
    <scope>NUCLEOTIDE SEQUENCE [LARGE SCALE GENOMIC DNA]</scope>
    <source>
        <tissue evidence="8">Whole gametophyte</tissue>
    </source>
</reference>
<feature type="transmembrane region" description="Helical" evidence="6">
    <location>
        <begin position="290"/>
        <end position="307"/>
    </location>
</feature>
<keyword evidence="3 6" id="KW-1133">Transmembrane helix</keyword>
<dbReference type="EMBL" id="LVLJ01003879">
    <property type="protein sequence ID" value="OAE19394.1"/>
    <property type="molecule type" value="Genomic_DNA"/>
</dbReference>
<evidence type="ECO:0000313" key="9">
    <source>
        <dbReference type="Proteomes" id="UP000077202"/>
    </source>
</evidence>
<dbReference type="GO" id="GO:0016020">
    <property type="term" value="C:membrane"/>
    <property type="evidence" value="ECO:0007669"/>
    <property type="project" value="UniProtKB-SubCell"/>
</dbReference>
<comment type="caution">
    <text evidence="8">The sequence shown here is derived from an EMBL/GenBank/DDBJ whole genome shotgun (WGS) entry which is preliminary data.</text>
</comment>
<gene>
    <name evidence="8" type="ORF">AXG93_698s1230</name>
</gene>
<dbReference type="Pfam" id="PF03151">
    <property type="entry name" value="TPT"/>
    <property type="match status" value="2"/>
</dbReference>
<name>A0A176VER3_MARPO</name>
<dbReference type="AlphaFoldDB" id="A0A176VER3"/>
<protein>
    <recommendedName>
        <fullName evidence="7">Sugar phosphate transporter domain-containing protein</fullName>
    </recommendedName>
</protein>
<evidence type="ECO:0000256" key="6">
    <source>
        <dbReference type="SAM" id="Phobius"/>
    </source>
</evidence>
<feature type="transmembrane region" description="Helical" evidence="6">
    <location>
        <begin position="376"/>
        <end position="395"/>
    </location>
</feature>
<dbReference type="InterPro" id="IPR004853">
    <property type="entry name" value="Sugar_P_trans_dom"/>
</dbReference>
<feature type="domain" description="Sugar phosphate transporter" evidence="7">
    <location>
        <begin position="252"/>
        <end position="438"/>
    </location>
</feature>
<feature type="region of interest" description="Disordered" evidence="5">
    <location>
        <begin position="137"/>
        <end position="156"/>
    </location>
</feature>
<feature type="transmembrane region" description="Helical" evidence="6">
    <location>
        <begin position="523"/>
        <end position="542"/>
    </location>
</feature>
<proteinExistence type="predicted"/>
<comment type="subcellular location">
    <subcellularLocation>
        <location evidence="1">Membrane</location>
        <topology evidence="1">Multi-pass membrane protein</topology>
    </subcellularLocation>
</comment>
<evidence type="ECO:0000259" key="7">
    <source>
        <dbReference type="Pfam" id="PF03151"/>
    </source>
</evidence>
<feature type="transmembrane region" description="Helical" evidence="6">
    <location>
        <begin position="576"/>
        <end position="595"/>
    </location>
</feature>
<keyword evidence="2 6" id="KW-0812">Transmembrane</keyword>
<evidence type="ECO:0000256" key="4">
    <source>
        <dbReference type="ARBA" id="ARBA00023136"/>
    </source>
</evidence>
<feature type="transmembrane region" description="Helical" evidence="6">
    <location>
        <begin position="481"/>
        <end position="503"/>
    </location>
</feature>
<evidence type="ECO:0000256" key="3">
    <source>
        <dbReference type="ARBA" id="ARBA00022989"/>
    </source>
</evidence>
<feature type="transmembrane region" description="Helical" evidence="6">
    <location>
        <begin position="344"/>
        <end position="370"/>
    </location>
</feature>
<feature type="transmembrane region" description="Helical" evidence="6">
    <location>
        <begin position="444"/>
        <end position="469"/>
    </location>
</feature>
<evidence type="ECO:0000256" key="5">
    <source>
        <dbReference type="SAM" id="MobiDB-lite"/>
    </source>
</evidence>
<evidence type="ECO:0000313" key="8">
    <source>
        <dbReference type="EMBL" id="OAE19394.1"/>
    </source>
</evidence>